<feature type="region of interest" description="Disordered" evidence="4">
    <location>
        <begin position="58"/>
        <end position="82"/>
    </location>
</feature>
<dbReference type="PROSITE" id="PS01284">
    <property type="entry name" value="TNASE_2"/>
    <property type="match status" value="1"/>
</dbReference>
<evidence type="ECO:0000313" key="9">
    <source>
        <dbReference type="Proteomes" id="UP000007494"/>
    </source>
</evidence>
<evidence type="ECO:0000256" key="4">
    <source>
        <dbReference type="SAM" id="MobiDB-lite"/>
    </source>
</evidence>
<keyword evidence="1" id="KW-0540">Nuclease</keyword>
<dbReference type="OMA" id="GFWGIPE"/>
<dbReference type="GeneID" id="13445248"/>
<reference evidence="7" key="1">
    <citation type="submission" date="2011-02" db="EMBL/GenBank/DDBJ databases">
        <authorList>
            <person name="Aslett M."/>
        </authorList>
    </citation>
    <scope>NUCLEOTIDE SEQUENCE</scope>
    <source>
        <strain evidence="7">Liverpool</strain>
    </source>
</reference>
<feature type="signal peptide" evidence="5">
    <location>
        <begin position="1"/>
        <end position="30"/>
    </location>
</feature>
<evidence type="ECO:0000256" key="3">
    <source>
        <dbReference type="ARBA" id="ARBA00022801"/>
    </source>
</evidence>
<dbReference type="RefSeq" id="XP_003886051.1">
    <property type="nucleotide sequence ID" value="XM_003886002.1"/>
</dbReference>
<keyword evidence="5" id="KW-0732">Signal</keyword>
<proteinExistence type="predicted"/>
<accession>F0VQM8</accession>
<keyword evidence="2" id="KW-0255">Endonuclease</keyword>
<evidence type="ECO:0000313" key="7">
    <source>
        <dbReference type="EMBL" id="CBZ56025.1"/>
    </source>
</evidence>
<feature type="domain" description="TNase-like" evidence="6">
    <location>
        <begin position="307"/>
        <end position="426"/>
    </location>
</feature>
<dbReference type="AlphaFoldDB" id="F0VQM8"/>
<dbReference type="eggNOG" id="ENOG502QZC6">
    <property type="taxonomic scope" value="Eukaryota"/>
</dbReference>
<reference evidence="7" key="2">
    <citation type="submission" date="2011-03" db="EMBL/GenBank/DDBJ databases">
        <title>Comparative genomics and transcriptomics of Neospora caninum and Toxoplasma gondii.</title>
        <authorList>
            <person name="Reid A.J."/>
            <person name="Sohal A."/>
            <person name="Harris D."/>
            <person name="Quail M."/>
            <person name="Sanders M."/>
            <person name="Berriman M."/>
            <person name="Wastling J.M."/>
            <person name="Pain A."/>
        </authorList>
    </citation>
    <scope>NUCLEOTIDE SEQUENCE</scope>
    <source>
        <strain evidence="7">Liverpool</strain>
    </source>
</reference>
<protein>
    <submittedName>
        <fullName evidence="8">Nuclease, putative</fullName>
    </submittedName>
</protein>
<dbReference type="InterPro" id="IPR035437">
    <property type="entry name" value="SNase_OB-fold_sf"/>
</dbReference>
<dbReference type="InterPro" id="IPR002071">
    <property type="entry name" value="Thermonucl_AS"/>
</dbReference>
<gene>
    <name evidence="8" type="ORF">BN1204_064510</name>
    <name evidence="7" type="ORF">NCLIV_064510</name>
</gene>
<dbReference type="VEuPathDB" id="ToxoDB:NCLIV_064510"/>
<feature type="domain" description="TNase-like" evidence="6">
    <location>
        <begin position="529"/>
        <end position="576"/>
    </location>
</feature>
<feature type="chain" id="PRO_5007655399" evidence="5">
    <location>
        <begin position="31"/>
        <end position="596"/>
    </location>
</feature>
<dbReference type="GO" id="GO:0004519">
    <property type="term" value="F:endonuclease activity"/>
    <property type="evidence" value="ECO:0007669"/>
    <property type="project" value="UniProtKB-KW"/>
</dbReference>
<evidence type="ECO:0000256" key="1">
    <source>
        <dbReference type="ARBA" id="ARBA00022722"/>
    </source>
</evidence>
<feature type="region of interest" description="Disordered" evidence="4">
    <location>
        <begin position="431"/>
        <end position="472"/>
    </location>
</feature>
<evidence type="ECO:0000256" key="5">
    <source>
        <dbReference type="SAM" id="SignalP"/>
    </source>
</evidence>
<dbReference type="SUPFAM" id="SSF50199">
    <property type="entry name" value="Staphylococcal nuclease"/>
    <property type="match status" value="1"/>
</dbReference>
<evidence type="ECO:0000256" key="2">
    <source>
        <dbReference type="ARBA" id="ARBA00022759"/>
    </source>
</evidence>
<reference evidence="9" key="3">
    <citation type="journal article" date="2012" name="PLoS Pathog.">
        <title>Comparative genomics of the apicomplexan parasites Toxoplasma gondii and Neospora caninum: Coccidia differing in host range and transmission strategy.</title>
        <authorList>
            <person name="Reid A.J."/>
            <person name="Vermont S.J."/>
            <person name="Cotton J.A."/>
            <person name="Harris D."/>
            <person name="Hill-Cawthorne G.A."/>
            <person name="Konen-Waisman S."/>
            <person name="Latham S.M."/>
            <person name="Mourier T."/>
            <person name="Norton R."/>
            <person name="Quail M.A."/>
            <person name="Sanders M."/>
            <person name="Shanmugam D."/>
            <person name="Sohal A."/>
            <person name="Wasmuth J.D."/>
            <person name="Brunk B."/>
            <person name="Grigg M.E."/>
            <person name="Howard J.C."/>
            <person name="Parkinson J."/>
            <person name="Roos D.S."/>
            <person name="Trees A.J."/>
            <person name="Berriman M."/>
            <person name="Pain A."/>
            <person name="Wastling J.M."/>
        </authorList>
    </citation>
    <scope>NUCLEOTIDE SEQUENCE [LARGE SCALE GENOMIC DNA]</scope>
    <source>
        <strain evidence="9">Liverpool</strain>
    </source>
</reference>
<dbReference type="PANTHER" id="PTHR12302">
    <property type="entry name" value="EBNA2 BINDING PROTEIN P100"/>
    <property type="match status" value="1"/>
</dbReference>
<keyword evidence="3" id="KW-0378">Hydrolase</keyword>
<dbReference type="Proteomes" id="UP000007494">
    <property type="component" value="Chromosome XII"/>
</dbReference>
<dbReference type="Gene3D" id="2.40.50.90">
    <property type="match status" value="2"/>
</dbReference>
<sequence>MLSFVFSPCLLSSAFFVCLVSLLTLPFLCRQEVPPPFPVSLASVDANASLDVALKEDRGDAASLPPSNLSPKRQVPAEPRRALKDRDCQYPSEVDSAPCVDASSVPAWSPSSSGSLSTGLSRFFSPYASSLSAYSPYLPVRLAPRPPASEVLDALVASACLLSRLREAHKAKGEAEKGFSVPHFSTASSGKETHASGEPQRDGAYFACLAVVVMDGDSFRCVPIPNAAALKENVGKQYALAETASAYSLFSPPLRSFALSTLSLLPTSLFAAADEAATSEDVALFPPYEQSPWPGKCKRLSQCTLLVRIAAIDAPETAKRRPEVKTQRSAAKQKAGKQARRLQEHDEIADESTQRTPNRIDIDEGGQPFSVAAASRLASEILGRVVLVKQLGKDRYGRTLARVFRVTHDASFATAVRDAMKKIKMALMTGERPTTEKAREEQVDAEEPEGYEPGTGTRQLSVKRTGGQRTERKGIPSAGLAALAGGFVVGLLKTEAEKLGHHIKLESAKAGAAAKELATKIFIEEVLEKKTKEAADVLLREGLAVVYTQGGAKFDGRKNELLVIEQEAKRNKLGFWGIPESARETPAEYKKRKRSE</sequence>
<feature type="region of interest" description="Disordered" evidence="4">
    <location>
        <begin position="318"/>
        <end position="364"/>
    </location>
</feature>
<dbReference type="GO" id="GO:0016787">
    <property type="term" value="F:hydrolase activity"/>
    <property type="evidence" value="ECO:0007669"/>
    <property type="project" value="UniProtKB-KW"/>
</dbReference>
<reference evidence="8" key="4">
    <citation type="journal article" date="2015" name="PLoS ONE">
        <title>Comprehensive Evaluation of Toxoplasma gondii VEG and Neospora caninum LIV Genomes with Tachyzoite Stage Transcriptome and Proteome Defines Novel Transcript Features.</title>
        <authorList>
            <person name="Ramaprasad A."/>
            <person name="Mourier T."/>
            <person name="Naeem R."/>
            <person name="Malas T.B."/>
            <person name="Moussa E."/>
            <person name="Panigrahi A."/>
            <person name="Vermont S.J."/>
            <person name="Otto T.D."/>
            <person name="Wastling J."/>
            <person name="Pain A."/>
        </authorList>
    </citation>
    <scope>NUCLEOTIDE SEQUENCE</scope>
    <source>
        <strain evidence="8">Liverpool</strain>
    </source>
</reference>
<organism evidence="7 9">
    <name type="scientific">Neospora caninum (strain Liverpool)</name>
    <dbReference type="NCBI Taxonomy" id="572307"/>
    <lineage>
        <taxon>Eukaryota</taxon>
        <taxon>Sar</taxon>
        <taxon>Alveolata</taxon>
        <taxon>Apicomplexa</taxon>
        <taxon>Conoidasida</taxon>
        <taxon>Coccidia</taxon>
        <taxon>Eucoccidiorida</taxon>
        <taxon>Eimeriorina</taxon>
        <taxon>Sarcocystidae</taxon>
        <taxon>Neospora</taxon>
    </lineage>
</organism>
<dbReference type="PANTHER" id="PTHR12302:SF3">
    <property type="entry name" value="SERINE_THREONINE-PROTEIN KINASE 31"/>
    <property type="match status" value="1"/>
</dbReference>
<dbReference type="EMBL" id="FR823393">
    <property type="protein sequence ID" value="CBZ56025.1"/>
    <property type="molecule type" value="Genomic_DNA"/>
</dbReference>
<dbReference type="InterPro" id="IPR016071">
    <property type="entry name" value="Staphylococal_nuclease_OB-fold"/>
</dbReference>
<keyword evidence="9" id="KW-1185">Reference proteome</keyword>
<dbReference type="GO" id="GO:0003676">
    <property type="term" value="F:nucleic acid binding"/>
    <property type="evidence" value="ECO:0007669"/>
    <property type="project" value="InterPro"/>
</dbReference>
<evidence type="ECO:0000259" key="6">
    <source>
        <dbReference type="Pfam" id="PF00565"/>
    </source>
</evidence>
<evidence type="ECO:0000313" key="8">
    <source>
        <dbReference type="EMBL" id="CEL70772.1"/>
    </source>
</evidence>
<dbReference type="OrthoDB" id="430293at2759"/>
<feature type="compositionally biased region" description="Basic and acidic residues" evidence="4">
    <location>
        <begin position="433"/>
        <end position="442"/>
    </location>
</feature>
<name>F0VQM8_NEOCL</name>
<dbReference type="EMBL" id="LN714487">
    <property type="protein sequence ID" value="CEL70772.1"/>
    <property type="molecule type" value="Genomic_DNA"/>
</dbReference>
<dbReference type="InParanoid" id="F0VQM8"/>
<dbReference type="Pfam" id="PF00565">
    <property type="entry name" value="SNase"/>
    <property type="match status" value="2"/>
</dbReference>